<comment type="caution">
    <text evidence="2">The sequence shown here is derived from an EMBL/GenBank/DDBJ whole genome shotgun (WGS) entry which is preliminary data.</text>
</comment>
<evidence type="ECO:0000313" key="2">
    <source>
        <dbReference type="EMBL" id="MCZ0862275.1"/>
    </source>
</evidence>
<proteinExistence type="predicted"/>
<organism evidence="2 3">
    <name type="scientific">Methanocorpusculum vombati</name>
    <dbReference type="NCBI Taxonomy" id="3002864"/>
    <lineage>
        <taxon>Archaea</taxon>
        <taxon>Methanobacteriati</taxon>
        <taxon>Methanobacteriota</taxon>
        <taxon>Stenosarchaea group</taxon>
        <taxon>Methanomicrobia</taxon>
        <taxon>Methanomicrobiales</taxon>
        <taxon>Methanocorpusculaceae</taxon>
        <taxon>Methanocorpusculum</taxon>
    </lineage>
</organism>
<evidence type="ECO:0000259" key="1">
    <source>
        <dbReference type="Pfam" id="PF11195"/>
    </source>
</evidence>
<reference evidence="2" key="1">
    <citation type="submission" date="2022-12" db="EMBL/GenBank/DDBJ databases">
        <title>Isolation and characterisation of novel Methanocorpusculum spp. from native Australian herbivores indicates the genus is ancestrally host-associated.</title>
        <authorList>
            <person name="Volmer J.G."/>
            <person name="Soo R.M."/>
            <person name="Evans P.N."/>
            <person name="Hoedt E.C."/>
            <person name="Astorga Alsina A.L."/>
            <person name="Woodcroft B.J."/>
            <person name="Tyson G.W."/>
            <person name="Hugenholtz P."/>
            <person name="Morrison M."/>
        </authorList>
    </citation>
    <scope>NUCLEOTIDE SEQUENCE</scope>
    <source>
        <strain evidence="2">CW153</strain>
    </source>
</reference>
<dbReference type="EMBL" id="JAPTGC010000003">
    <property type="protein sequence ID" value="MCZ0862275.1"/>
    <property type="molecule type" value="Genomic_DNA"/>
</dbReference>
<sequence length="139" mass="15466">MQELALDPYLRSFSTALVALKAGFRVTRTGWNGKGMYLAMQCPDAHNKMTLPYIYIKTADDQLVPWIASQTDLITEDWFILAPDTTPGPFVKPVPTRTTELTKTGTKPWQFVPGTVTRTGNSCGQCGENHSTPRGSEWK</sequence>
<protein>
    <submittedName>
        <fullName evidence="2">DUF2829 domain-containing protein</fullName>
    </submittedName>
</protein>
<evidence type="ECO:0000313" key="3">
    <source>
        <dbReference type="Proteomes" id="UP001141336"/>
    </source>
</evidence>
<keyword evidence="3" id="KW-1185">Reference proteome</keyword>
<accession>A0ABT4IMD6</accession>
<feature type="domain" description="Thoeris anti-defense 2-like" evidence="1">
    <location>
        <begin position="12"/>
        <end position="80"/>
    </location>
</feature>
<name>A0ABT4IMD6_9EURY</name>
<dbReference type="Proteomes" id="UP001141336">
    <property type="component" value="Unassembled WGS sequence"/>
</dbReference>
<dbReference type="RefSeq" id="WP_268922504.1">
    <property type="nucleotide sequence ID" value="NZ_JAPTGC010000003.1"/>
</dbReference>
<dbReference type="Pfam" id="PF11195">
    <property type="entry name" value="Tad2-like"/>
    <property type="match status" value="1"/>
</dbReference>
<dbReference type="InterPro" id="IPR021361">
    <property type="entry name" value="Tad2-like_dom"/>
</dbReference>
<gene>
    <name evidence="2" type="ORF">O0S09_03270</name>
</gene>